<comment type="caution">
    <text evidence="1">The sequence shown here is derived from an EMBL/GenBank/DDBJ whole genome shotgun (WGS) entry which is preliminary data.</text>
</comment>
<sequence>KRLFTDILQEREDKFRNKKEAEKDLYMNILRY</sequence>
<feature type="non-terminal residue" evidence="1">
    <location>
        <position position="1"/>
    </location>
</feature>
<name>A0A0F9LAS8_9ZZZZ</name>
<organism evidence="1">
    <name type="scientific">marine sediment metagenome</name>
    <dbReference type="NCBI Taxonomy" id="412755"/>
    <lineage>
        <taxon>unclassified sequences</taxon>
        <taxon>metagenomes</taxon>
        <taxon>ecological metagenomes</taxon>
    </lineage>
</organism>
<protein>
    <submittedName>
        <fullName evidence="1">Uncharacterized protein</fullName>
    </submittedName>
</protein>
<gene>
    <name evidence="1" type="ORF">LCGC14_1534110</name>
</gene>
<proteinExistence type="predicted"/>
<reference evidence="1" key="1">
    <citation type="journal article" date="2015" name="Nature">
        <title>Complex archaea that bridge the gap between prokaryotes and eukaryotes.</title>
        <authorList>
            <person name="Spang A."/>
            <person name="Saw J.H."/>
            <person name="Jorgensen S.L."/>
            <person name="Zaremba-Niedzwiedzka K."/>
            <person name="Martijn J."/>
            <person name="Lind A.E."/>
            <person name="van Eijk R."/>
            <person name="Schleper C."/>
            <person name="Guy L."/>
            <person name="Ettema T.J."/>
        </authorList>
    </citation>
    <scope>NUCLEOTIDE SEQUENCE</scope>
</reference>
<dbReference type="AlphaFoldDB" id="A0A0F9LAS8"/>
<dbReference type="EMBL" id="LAZR01011530">
    <property type="protein sequence ID" value="KKM61195.1"/>
    <property type="molecule type" value="Genomic_DNA"/>
</dbReference>
<evidence type="ECO:0000313" key="1">
    <source>
        <dbReference type="EMBL" id="KKM61195.1"/>
    </source>
</evidence>
<accession>A0A0F9LAS8</accession>